<feature type="region of interest" description="Disordered" evidence="1">
    <location>
        <begin position="18"/>
        <end position="44"/>
    </location>
</feature>
<feature type="compositionally biased region" description="Polar residues" evidence="1">
    <location>
        <begin position="23"/>
        <end position="33"/>
    </location>
</feature>
<organism evidence="2 3">
    <name type="scientific">Porphyromonas somerae</name>
    <dbReference type="NCBI Taxonomy" id="322095"/>
    <lineage>
        <taxon>Bacteria</taxon>
        <taxon>Pseudomonadati</taxon>
        <taxon>Bacteroidota</taxon>
        <taxon>Bacteroidia</taxon>
        <taxon>Bacteroidales</taxon>
        <taxon>Porphyromonadaceae</taxon>
        <taxon>Porphyromonas</taxon>
    </lineage>
</organism>
<gene>
    <name evidence="2" type="ORF">HMPREF3185_00961</name>
</gene>
<dbReference type="EMBL" id="LSDK01000065">
    <property type="protein sequence ID" value="KXB76386.1"/>
    <property type="molecule type" value="Genomic_DNA"/>
</dbReference>
<proteinExistence type="predicted"/>
<evidence type="ECO:0000256" key="1">
    <source>
        <dbReference type="SAM" id="MobiDB-lite"/>
    </source>
</evidence>
<sequence>MIFNKKFATFTIKIDKERHTDTPTRSSPTNALPSPTYLLPMAER</sequence>
<dbReference type="Proteomes" id="UP000070224">
    <property type="component" value="Unassembled WGS sequence"/>
</dbReference>
<reference evidence="3" key="1">
    <citation type="submission" date="2016-01" db="EMBL/GenBank/DDBJ databases">
        <authorList>
            <person name="Mitreva M."/>
            <person name="Pepin K.H."/>
            <person name="Mihindukulasuriya K.A."/>
            <person name="Fulton R."/>
            <person name="Fronick C."/>
            <person name="O'Laughlin M."/>
            <person name="Miner T."/>
            <person name="Herter B."/>
            <person name="Rosa B.A."/>
            <person name="Cordes M."/>
            <person name="Tomlinson C."/>
            <person name="Wollam A."/>
            <person name="Palsikar V.B."/>
            <person name="Mardis E.R."/>
            <person name="Wilson R.K."/>
        </authorList>
    </citation>
    <scope>NUCLEOTIDE SEQUENCE [LARGE SCALE GENOMIC DNA]</scope>
    <source>
        <strain evidence="3">KA00683</strain>
    </source>
</reference>
<dbReference type="PATRIC" id="fig|322095.3.peg.949"/>
<keyword evidence="3" id="KW-1185">Reference proteome</keyword>
<comment type="caution">
    <text evidence="2">The sequence shown here is derived from an EMBL/GenBank/DDBJ whole genome shotgun (WGS) entry which is preliminary data.</text>
</comment>
<accession>A0A134B8W5</accession>
<dbReference type="AlphaFoldDB" id="A0A134B8W5"/>
<evidence type="ECO:0000313" key="2">
    <source>
        <dbReference type="EMBL" id="KXB76386.1"/>
    </source>
</evidence>
<protein>
    <submittedName>
        <fullName evidence="2">Uncharacterized protein</fullName>
    </submittedName>
</protein>
<dbReference type="STRING" id="322095.HMPREF3185_00961"/>
<name>A0A134B8W5_9PORP</name>
<evidence type="ECO:0000313" key="3">
    <source>
        <dbReference type="Proteomes" id="UP000070224"/>
    </source>
</evidence>